<dbReference type="Proteomes" id="UP000193083">
    <property type="component" value="Unassembled WGS sequence"/>
</dbReference>
<name>A0A1X7PVN5_9HYPH</name>
<keyword evidence="2" id="KW-0413">Isomerase</keyword>
<reference evidence="2 3" key="1">
    <citation type="submission" date="2017-04" db="EMBL/GenBank/DDBJ databases">
        <authorList>
            <person name="Afonso C.L."/>
            <person name="Miller P.J."/>
            <person name="Scott M.A."/>
            <person name="Spackman E."/>
            <person name="Goraichik I."/>
            <person name="Dimitrov K.M."/>
            <person name="Suarez D.L."/>
            <person name="Swayne D.E."/>
        </authorList>
    </citation>
    <scope>NUCLEOTIDE SEQUENCE [LARGE SCALE GENOMIC DNA]</scope>
    <source>
        <strain evidence="2 3">B5P</strain>
    </source>
</reference>
<dbReference type="PROSITE" id="PS51464">
    <property type="entry name" value="SIS"/>
    <property type="match status" value="1"/>
</dbReference>
<dbReference type="GO" id="GO:1901135">
    <property type="term" value="P:carbohydrate derivative metabolic process"/>
    <property type="evidence" value="ECO:0007669"/>
    <property type="project" value="InterPro"/>
</dbReference>
<protein>
    <submittedName>
        <fullName evidence="2">Uncharacterized protein, contains SIS (Sugar ISomerase) phosphosugar binding domain</fullName>
    </submittedName>
</protein>
<dbReference type="Pfam" id="PF13580">
    <property type="entry name" value="SIS_2"/>
    <property type="match status" value="1"/>
</dbReference>
<feature type="domain" description="SIS" evidence="1">
    <location>
        <begin position="34"/>
        <end position="218"/>
    </location>
</feature>
<dbReference type="Gene3D" id="3.40.50.10490">
    <property type="entry name" value="Glucose-6-phosphate isomerase like protein, domain 1"/>
    <property type="match status" value="1"/>
</dbReference>
<dbReference type="EMBL" id="FXBL01000004">
    <property type="protein sequence ID" value="SMH56313.1"/>
    <property type="molecule type" value="Genomic_DNA"/>
</dbReference>
<dbReference type="NCBIfam" id="NF002805">
    <property type="entry name" value="PRK02947.1"/>
    <property type="match status" value="1"/>
</dbReference>
<evidence type="ECO:0000259" key="1">
    <source>
        <dbReference type="PROSITE" id="PS51464"/>
    </source>
</evidence>
<dbReference type="OrthoDB" id="9813831at2"/>
<evidence type="ECO:0000313" key="3">
    <source>
        <dbReference type="Proteomes" id="UP000193083"/>
    </source>
</evidence>
<dbReference type="AlphaFoldDB" id="A0A1X7PVN5"/>
<proteinExistence type="predicted"/>
<dbReference type="GO" id="GO:0016853">
    <property type="term" value="F:isomerase activity"/>
    <property type="evidence" value="ECO:0007669"/>
    <property type="project" value="UniProtKB-KW"/>
</dbReference>
<dbReference type="InterPro" id="IPR046348">
    <property type="entry name" value="SIS_dom_sf"/>
</dbReference>
<sequence>MTTLIDRYFQTLSERLETVRSTQGPAIEKAAEACAKSIAAGKLAFTFGTGHGALPALESFPRTGTIVGFRPIVESTMISFHHVWGDMGARQYRFIHAQEGYGKAILRSHQIDPADTMILFSHSGINAVIMDIAMECKERGITLIGVTSLPHSTSTPSRHSSGKRLFEVADVVIDTGIPRADANLYIDGLESPVGASSTSVTIAVAHAIVSSTAEKLVKQGVHPHVMVSPNTTEKEKANRQNDENYEQLWARLKAR</sequence>
<gene>
    <name evidence="2" type="ORF">SAMN02982922_5494</name>
</gene>
<organism evidence="2 3">
    <name type="scientific">Mesorhizobium australicum</name>
    <dbReference type="NCBI Taxonomy" id="536018"/>
    <lineage>
        <taxon>Bacteria</taxon>
        <taxon>Pseudomonadati</taxon>
        <taxon>Pseudomonadota</taxon>
        <taxon>Alphaproteobacteria</taxon>
        <taxon>Hyphomicrobiales</taxon>
        <taxon>Phyllobacteriaceae</taxon>
        <taxon>Mesorhizobium</taxon>
    </lineage>
</organism>
<evidence type="ECO:0000313" key="2">
    <source>
        <dbReference type="EMBL" id="SMH56313.1"/>
    </source>
</evidence>
<accession>A0A1X7PVN5</accession>
<dbReference type="GO" id="GO:0097367">
    <property type="term" value="F:carbohydrate derivative binding"/>
    <property type="evidence" value="ECO:0007669"/>
    <property type="project" value="InterPro"/>
</dbReference>
<keyword evidence="3" id="KW-1185">Reference proteome</keyword>
<dbReference type="InterPro" id="IPR001347">
    <property type="entry name" value="SIS_dom"/>
</dbReference>
<dbReference type="RefSeq" id="WP_085467074.1">
    <property type="nucleotide sequence ID" value="NZ_FXBL01000004.1"/>
</dbReference>
<dbReference type="SUPFAM" id="SSF53697">
    <property type="entry name" value="SIS domain"/>
    <property type="match status" value="1"/>
</dbReference>